<gene>
    <name evidence="1" type="ORF">J5474_16355</name>
</gene>
<organism evidence="1 2">
    <name type="scientific">Sagittula salina</name>
    <dbReference type="NCBI Taxonomy" id="2820268"/>
    <lineage>
        <taxon>Bacteria</taxon>
        <taxon>Pseudomonadati</taxon>
        <taxon>Pseudomonadota</taxon>
        <taxon>Alphaproteobacteria</taxon>
        <taxon>Rhodobacterales</taxon>
        <taxon>Roseobacteraceae</taxon>
        <taxon>Sagittula</taxon>
    </lineage>
</organism>
<dbReference type="AlphaFoldDB" id="A0A940S4F9"/>
<comment type="caution">
    <text evidence="1">The sequence shown here is derived from an EMBL/GenBank/DDBJ whole genome shotgun (WGS) entry which is preliminary data.</text>
</comment>
<evidence type="ECO:0000313" key="2">
    <source>
        <dbReference type="Proteomes" id="UP000675940"/>
    </source>
</evidence>
<reference evidence="1" key="1">
    <citation type="submission" date="2021-03" db="EMBL/GenBank/DDBJ databases">
        <title>Sagittula salina sp. nov. strain M10.9X isolated from the marine waste.</title>
        <authorList>
            <person name="Satari L."/>
            <person name="Molina-Menor E."/>
            <person name="Vidal-Verdu A."/>
            <person name="Pascual J."/>
            <person name="Pereto J."/>
            <person name="Porcar M."/>
        </authorList>
    </citation>
    <scope>NUCLEOTIDE SEQUENCE</scope>
    <source>
        <strain evidence="1">M10.9X</strain>
    </source>
</reference>
<sequence length="103" mass="11223">MMTAQDLIRPDGTVVLDTLQGLRLTEAELAGLLGVSVASTHEAPQLNDPASQRKLRGLIDILARIAPWPGSMPQTYVWFTSQPPTPFGDQTADELVRDGALRR</sequence>
<keyword evidence="2" id="KW-1185">Reference proteome</keyword>
<dbReference type="Proteomes" id="UP000675940">
    <property type="component" value="Unassembled WGS sequence"/>
</dbReference>
<evidence type="ECO:0000313" key="1">
    <source>
        <dbReference type="EMBL" id="MBP0484054.1"/>
    </source>
</evidence>
<name>A0A940S4F9_9RHOB</name>
<dbReference type="EMBL" id="JAGISH010000009">
    <property type="protein sequence ID" value="MBP0484054.1"/>
    <property type="molecule type" value="Genomic_DNA"/>
</dbReference>
<protein>
    <submittedName>
        <fullName evidence="1">Uncharacterized protein</fullName>
    </submittedName>
</protein>
<dbReference type="RefSeq" id="WP_209362010.1">
    <property type="nucleotide sequence ID" value="NZ_JAGISH010000009.1"/>
</dbReference>
<proteinExistence type="predicted"/>
<accession>A0A940S4F9</accession>